<dbReference type="SUPFAM" id="SSF75169">
    <property type="entry name" value="DsrEFH-like"/>
    <property type="match status" value="1"/>
</dbReference>
<keyword evidence="4" id="KW-0808">Transferase</keyword>
<evidence type="ECO:0000313" key="5">
    <source>
        <dbReference type="EMBL" id="GGG49544.1"/>
    </source>
</evidence>
<organism evidence="5 6">
    <name type="scientific">Pseudohongiella nitratireducens</name>
    <dbReference type="NCBI Taxonomy" id="1768907"/>
    <lineage>
        <taxon>Bacteria</taxon>
        <taxon>Pseudomonadati</taxon>
        <taxon>Pseudomonadota</taxon>
        <taxon>Gammaproteobacteria</taxon>
        <taxon>Pseudomonadales</taxon>
        <taxon>Pseudohongiellaceae</taxon>
        <taxon>Pseudohongiella</taxon>
    </lineage>
</organism>
<dbReference type="Gene3D" id="3.40.1260.10">
    <property type="entry name" value="DsrEFH-like"/>
    <property type="match status" value="1"/>
</dbReference>
<reference evidence="5" key="1">
    <citation type="journal article" date="2014" name="Int. J. Syst. Evol. Microbiol.">
        <title>Complete genome sequence of Corynebacterium casei LMG S-19264T (=DSM 44701T), isolated from a smear-ripened cheese.</title>
        <authorList>
            <consortium name="US DOE Joint Genome Institute (JGI-PGF)"/>
            <person name="Walter F."/>
            <person name="Albersmeier A."/>
            <person name="Kalinowski J."/>
            <person name="Ruckert C."/>
        </authorList>
    </citation>
    <scope>NUCLEOTIDE SEQUENCE</scope>
    <source>
        <strain evidence="5">CGMCC 1.15425</strain>
    </source>
</reference>
<dbReference type="Proteomes" id="UP000627715">
    <property type="component" value="Unassembled WGS sequence"/>
</dbReference>
<dbReference type="PANTHER" id="PTHR34874">
    <property type="entry name" value="PROTEIN YCHN"/>
    <property type="match status" value="1"/>
</dbReference>
<dbReference type="PANTHER" id="PTHR34874:SF3">
    <property type="entry name" value="SULFURTRANSFERASE TUSD"/>
    <property type="match status" value="1"/>
</dbReference>
<comment type="caution">
    <text evidence="5">The sequence shown here is derived from an EMBL/GenBank/DDBJ whole genome shotgun (WGS) entry which is preliminary data.</text>
</comment>
<evidence type="ECO:0000256" key="3">
    <source>
        <dbReference type="ARBA" id="ARBA00022490"/>
    </source>
</evidence>
<comment type="similarity">
    <text evidence="2">Belongs to the DsrE/TusD family.</text>
</comment>
<proteinExistence type="inferred from homology"/>
<evidence type="ECO:0000313" key="6">
    <source>
        <dbReference type="Proteomes" id="UP000627715"/>
    </source>
</evidence>
<dbReference type="Pfam" id="PF02635">
    <property type="entry name" value="DsrE"/>
    <property type="match status" value="1"/>
</dbReference>
<comment type="subcellular location">
    <subcellularLocation>
        <location evidence="1">Cytoplasm</location>
    </subcellularLocation>
</comment>
<evidence type="ECO:0000256" key="2">
    <source>
        <dbReference type="ARBA" id="ARBA00007067"/>
    </source>
</evidence>
<dbReference type="InterPro" id="IPR027396">
    <property type="entry name" value="DsrEFH-like"/>
</dbReference>
<dbReference type="OrthoDB" id="9787483at2"/>
<sequence>MKFSLVVFAAPDGDPATLTALKFAQAVLDQGHEIYRLFFYQRGVYHGSSLAVYPQDETDINQAWQSFIAEQQLDAVVCIASAVKRGILNAEEANRYERPSANLADNFTLSGLGQWVDACVHSDRVVSFGEAQ</sequence>
<dbReference type="EMBL" id="BMIY01000001">
    <property type="protein sequence ID" value="GGG49544.1"/>
    <property type="molecule type" value="Genomic_DNA"/>
</dbReference>
<protein>
    <submittedName>
        <fullName evidence="5">Sulfurtransferase TusD</fullName>
    </submittedName>
</protein>
<dbReference type="GO" id="GO:0097163">
    <property type="term" value="F:sulfur carrier activity"/>
    <property type="evidence" value="ECO:0007669"/>
    <property type="project" value="TreeGrafter"/>
</dbReference>
<keyword evidence="6" id="KW-1185">Reference proteome</keyword>
<reference evidence="5" key="2">
    <citation type="submission" date="2020-09" db="EMBL/GenBank/DDBJ databases">
        <authorList>
            <person name="Sun Q."/>
            <person name="Zhou Y."/>
        </authorList>
    </citation>
    <scope>NUCLEOTIDE SEQUENCE</scope>
    <source>
        <strain evidence="5">CGMCC 1.15425</strain>
    </source>
</reference>
<dbReference type="InterPro" id="IPR017463">
    <property type="entry name" value="Sulphur_relay_TusD/DsrE"/>
</dbReference>
<keyword evidence="3" id="KW-0963">Cytoplasm</keyword>
<evidence type="ECO:0000256" key="4">
    <source>
        <dbReference type="ARBA" id="ARBA00022679"/>
    </source>
</evidence>
<evidence type="ECO:0000256" key="1">
    <source>
        <dbReference type="ARBA" id="ARBA00004496"/>
    </source>
</evidence>
<accession>A0A917LQM1</accession>
<dbReference type="GO" id="GO:0002143">
    <property type="term" value="P:tRNA wobble position uridine thiolation"/>
    <property type="evidence" value="ECO:0007669"/>
    <property type="project" value="TreeGrafter"/>
</dbReference>
<dbReference type="GO" id="GO:0016783">
    <property type="term" value="F:sulfurtransferase activity"/>
    <property type="evidence" value="ECO:0007669"/>
    <property type="project" value="InterPro"/>
</dbReference>
<dbReference type="NCBIfam" id="NF001237">
    <property type="entry name" value="PRK00207.1"/>
    <property type="match status" value="1"/>
</dbReference>
<dbReference type="RefSeq" id="WP_068812719.1">
    <property type="nucleotide sequence ID" value="NZ_BMIY01000001.1"/>
</dbReference>
<gene>
    <name evidence="5" type="ORF">GCM10011403_03350</name>
</gene>
<dbReference type="GO" id="GO:1990228">
    <property type="term" value="C:sulfurtransferase complex"/>
    <property type="evidence" value="ECO:0007669"/>
    <property type="project" value="TreeGrafter"/>
</dbReference>
<name>A0A917LQM1_9GAMM</name>
<dbReference type="AlphaFoldDB" id="A0A917LQM1"/>
<dbReference type="InterPro" id="IPR003787">
    <property type="entry name" value="Sulphur_relay_DsrE/F-like"/>
</dbReference>
<dbReference type="NCBIfam" id="TIGR03012">
    <property type="entry name" value="sulf_tusD_dsrE"/>
    <property type="match status" value="1"/>
</dbReference>
<dbReference type="FunFam" id="3.40.1260.10:FF:000001">
    <property type="entry name" value="Sulfurtransferase TusD"/>
    <property type="match status" value="1"/>
</dbReference>